<sequence length="222" mass="23826">MSLVDKTPRTPVTAADVEHAVRLSVTALRAGLAADWSVPAGSLEWDCWETVEHLSDDLFAYAVQLGPAQPPLDGEVPYLWEAKRPGGPRNAVHADRAAGPAGLLQTLEASGALLTAMVRTTPPEVRAYHGFGVSDPEGFGAMGIVETLLHTHDVAEGLGLTWAAPAGLCDRVLARLFRDVPEDQDRWRVLLWASGRADLPGRPRPDTWRWYGEPVGAGAATP</sequence>
<keyword evidence="2" id="KW-1185">Reference proteome</keyword>
<evidence type="ECO:0000313" key="2">
    <source>
        <dbReference type="Proteomes" id="UP000271554"/>
    </source>
</evidence>
<name>A0A387HJI6_9ACTN</name>
<accession>A0A387HJI6</accession>
<reference evidence="1 2" key="1">
    <citation type="submission" date="2018-10" db="EMBL/GenBank/DDBJ databases">
        <title>Relationship between Morphology and Antimicrobial Activity in Streptomyces.</title>
        <authorList>
            <person name="Kang H.J."/>
            <person name="Kim S.B."/>
        </authorList>
    </citation>
    <scope>NUCLEOTIDE SEQUENCE [LARGE SCALE GENOMIC DNA]</scope>
    <source>
        <strain evidence="1 2">BH38</strain>
    </source>
</reference>
<proteinExistence type="predicted"/>
<gene>
    <name evidence="1" type="ORF">DWB77_05852</name>
</gene>
<organism evidence="1 2">
    <name type="scientific">Streptomyces hundungensis</name>
    <dbReference type="NCBI Taxonomy" id="1077946"/>
    <lineage>
        <taxon>Bacteria</taxon>
        <taxon>Bacillati</taxon>
        <taxon>Actinomycetota</taxon>
        <taxon>Actinomycetes</taxon>
        <taxon>Kitasatosporales</taxon>
        <taxon>Streptomycetaceae</taxon>
        <taxon>Streptomyces</taxon>
    </lineage>
</organism>
<protein>
    <recommendedName>
        <fullName evidence="3">Mycothiol-dependent maleylpyruvate isomerase metal-binding domain-containing protein</fullName>
    </recommendedName>
</protein>
<dbReference type="RefSeq" id="WP_120724567.1">
    <property type="nucleotide sequence ID" value="NZ_CP032698.1"/>
</dbReference>
<dbReference type="KEGG" id="shun:DWB77_05852"/>
<dbReference type="OrthoDB" id="4453346at2"/>
<evidence type="ECO:0000313" key="1">
    <source>
        <dbReference type="EMBL" id="AYG83654.1"/>
    </source>
</evidence>
<dbReference type="Proteomes" id="UP000271554">
    <property type="component" value="Chromosome"/>
</dbReference>
<dbReference type="EMBL" id="CP032698">
    <property type="protein sequence ID" value="AYG83654.1"/>
    <property type="molecule type" value="Genomic_DNA"/>
</dbReference>
<dbReference type="AlphaFoldDB" id="A0A387HJI6"/>
<evidence type="ECO:0008006" key="3">
    <source>
        <dbReference type="Google" id="ProtNLM"/>
    </source>
</evidence>